<evidence type="ECO:0000256" key="6">
    <source>
        <dbReference type="ARBA" id="ARBA00022824"/>
    </source>
</evidence>
<proteinExistence type="predicted"/>
<keyword evidence="6" id="KW-0256">Endoplasmic reticulum</keyword>
<keyword evidence="7" id="KW-1133">Transmembrane helix</keyword>
<evidence type="ECO:0000313" key="10">
    <source>
        <dbReference type="WBParaSite" id="maker-uti_cns_0004889-snap-gene-0.28-mRNA-1"/>
    </source>
</evidence>
<dbReference type="InterPro" id="IPR026051">
    <property type="entry name" value="ALG1-like"/>
</dbReference>
<dbReference type="SUPFAM" id="SSF53756">
    <property type="entry name" value="UDP-Glycosyltransferase/glycogen phosphorylase"/>
    <property type="match status" value="1"/>
</dbReference>
<evidence type="ECO:0000256" key="3">
    <source>
        <dbReference type="ARBA" id="ARBA00022676"/>
    </source>
</evidence>
<dbReference type="AlphaFoldDB" id="A0A1I8H939"/>
<evidence type="ECO:0000256" key="7">
    <source>
        <dbReference type="ARBA" id="ARBA00022989"/>
    </source>
</evidence>
<keyword evidence="5" id="KW-0812">Transmembrane</keyword>
<sequence>VATTVQLLVLGDAGRSPRMQLHALSFAESGYHVTLLGYSGSPCRSAVANHRLIKVEHIRQAPAWLDRLPTVLAQPLKLLALLVLLCCSLLAHPRSDLLLVQSPPAVPALLVAWATCRLGRPGRSIYRSLELGFASRFLRSDTHLCVTEAMRRDLRKSWGIDAVAFHDRPSPDFAVRASDNPDATAAHRLFDRLGAPGGPVPQLAETPLTRLGVDGVARYLPICERPALLVSSTSWTLDEDFAPLMEALDRYDSKAESDQSLPDLLCVVTGRGPMRDYYLSRAGPWRSVRLVSAWLEPADYPALLAAADLGVSLHASSSGLDLPMKVVDMFGCGLPVCALRFPAIGELVRHGVNGLLFDSGEQLAEQLAKLLRPAEASSVDELKRLRRGARDAFRGDNFVKAWRRIVRPVVRASDSRCCILSAGRASLIFLLFYCQ</sequence>
<evidence type="ECO:0000313" key="9">
    <source>
        <dbReference type="Proteomes" id="UP000095280"/>
    </source>
</evidence>
<dbReference type="PANTHER" id="PTHR13036">
    <property type="entry name" value="BETA1,4 MANNOSYLTRANSFERASE"/>
    <property type="match status" value="1"/>
</dbReference>
<dbReference type="Pfam" id="PF13692">
    <property type="entry name" value="Glyco_trans_1_4"/>
    <property type="match status" value="1"/>
</dbReference>
<dbReference type="Proteomes" id="UP000095280">
    <property type="component" value="Unplaced"/>
</dbReference>
<evidence type="ECO:0000256" key="5">
    <source>
        <dbReference type="ARBA" id="ARBA00022692"/>
    </source>
</evidence>
<keyword evidence="8" id="KW-0472">Membrane</keyword>
<reference evidence="10" key="1">
    <citation type="submission" date="2016-11" db="UniProtKB">
        <authorList>
            <consortium name="WormBaseParasite"/>
        </authorList>
    </citation>
    <scope>IDENTIFICATION</scope>
</reference>
<dbReference type="GO" id="GO:0005789">
    <property type="term" value="C:endoplasmic reticulum membrane"/>
    <property type="evidence" value="ECO:0007669"/>
    <property type="project" value="UniProtKB-SubCell"/>
</dbReference>
<name>A0A1I8H939_9PLAT</name>
<keyword evidence="4" id="KW-0808">Transferase</keyword>
<dbReference type="WBParaSite" id="maker-uti_cns_0004889-snap-gene-0.28-mRNA-1">
    <property type="protein sequence ID" value="maker-uti_cns_0004889-snap-gene-0.28-mRNA-1"/>
    <property type="gene ID" value="maker-uti_cns_0004889-snap-gene-0.28"/>
</dbReference>
<evidence type="ECO:0000256" key="8">
    <source>
        <dbReference type="ARBA" id="ARBA00023136"/>
    </source>
</evidence>
<comment type="subcellular location">
    <subcellularLocation>
        <location evidence="1">Endoplasmic reticulum membrane</location>
        <topology evidence="1">Single-pass membrane protein</topology>
    </subcellularLocation>
</comment>
<organism evidence="9 10">
    <name type="scientific">Macrostomum lignano</name>
    <dbReference type="NCBI Taxonomy" id="282301"/>
    <lineage>
        <taxon>Eukaryota</taxon>
        <taxon>Metazoa</taxon>
        <taxon>Spiralia</taxon>
        <taxon>Lophotrochozoa</taxon>
        <taxon>Platyhelminthes</taxon>
        <taxon>Rhabditophora</taxon>
        <taxon>Macrostomorpha</taxon>
        <taxon>Macrostomida</taxon>
        <taxon>Macrostomidae</taxon>
        <taxon>Macrostomum</taxon>
    </lineage>
</organism>
<keyword evidence="3" id="KW-0328">Glycosyltransferase</keyword>
<dbReference type="PANTHER" id="PTHR13036:SF0">
    <property type="entry name" value="CHITOBIOSYLDIPHOSPHODOLICHOL BETA-MANNOSYLTRANSFERASE"/>
    <property type="match status" value="1"/>
</dbReference>
<dbReference type="Gene3D" id="3.40.50.2000">
    <property type="entry name" value="Glycogen Phosphorylase B"/>
    <property type="match status" value="1"/>
</dbReference>
<accession>A0A1I8H939</accession>
<comment type="pathway">
    <text evidence="2">Protein modification; protein glycosylation.</text>
</comment>
<evidence type="ECO:0000256" key="4">
    <source>
        <dbReference type="ARBA" id="ARBA00022679"/>
    </source>
</evidence>
<protein>
    <submittedName>
        <fullName evidence="10">Glyco_trans_4-like_N domain-containing protein</fullName>
    </submittedName>
</protein>
<evidence type="ECO:0000256" key="1">
    <source>
        <dbReference type="ARBA" id="ARBA00004389"/>
    </source>
</evidence>
<dbReference type="GO" id="GO:0000030">
    <property type="term" value="F:mannosyltransferase activity"/>
    <property type="evidence" value="ECO:0007669"/>
    <property type="project" value="InterPro"/>
</dbReference>
<evidence type="ECO:0000256" key="2">
    <source>
        <dbReference type="ARBA" id="ARBA00004922"/>
    </source>
</evidence>
<keyword evidence="9" id="KW-1185">Reference proteome</keyword>